<dbReference type="AlphaFoldDB" id="A0A1I6R8N5"/>
<reference evidence="2 3" key="1">
    <citation type="submission" date="2016-10" db="EMBL/GenBank/DDBJ databases">
        <authorList>
            <person name="de Groot N.N."/>
        </authorList>
    </citation>
    <scope>NUCLEOTIDE SEQUENCE [LARGE SCALE GENOMIC DNA]</scope>
    <source>
        <strain evidence="2 3">DSM 22789</strain>
    </source>
</reference>
<sequence length="76" mass="8514">MIDVNVVISDSRKRSNRLHIFLAGERKKKAPHDTKEIHRKQPKARTATAKSGGVSQATNERGEITNKKDSKGNGYR</sequence>
<dbReference type="STRING" id="683125.SAMN05660206_103201"/>
<feature type="region of interest" description="Disordered" evidence="1">
    <location>
        <begin position="23"/>
        <end position="76"/>
    </location>
</feature>
<gene>
    <name evidence="2" type="ORF">SAMN05660206_103201</name>
</gene>
<evidence type="ECO:0000313" key="2">
    <source>
        <dbReference type="EMBL" id="SFS61026.1"/>
    </source>
</evidence>
<proteinExistence type="predicted"/>
<organism evidence="2 3">
    <name type="scientific">Sphingobacterium wenxiniae</name>
    <dbReference type="NCBI Taxonomy" id="683125"/>
    <lineage>
        <taxon>Bacteria</taxon>
        <taxon>Pseudomonadati</taxon>
        <taxon>Bacteroidota</taxon>
        <taxon>Sphingobacteriia</taxon>
        <taxon>Sphingobacteriales</taxon>
        <taxon>Sphingobacteriaceae</taxon>
        <taxon>Sphingobacterium</taxon>
    </lineage>
</organism>
<protein>
    <submittedName>
        <fullName evidence="2">Uncharacterized protein</fullName>
    </submittedName>
</protein>
<dbReference type="EMBL" id="FOZZ01000003">
    <property type="protein sequence ID" value="SFS61026.1"/>
    <property type="molecule type" value="Genomic_DNA"/>
</dbReference>
<evidence type="ECO:0000256" key="1">
    <source>
        <dbReference type="SAM" id="MobiDB-lite"/>
    </source>
</evidence>
<name>A0A1I6R8N5_9SPHI</name>
<keyword evidence="3" id="KW-1185">Reference proteome</keyword>
<evidence type="ECO:0000313" key="3">
    <source>
        <dbReference type="Proteomes" id="UP000198785"/>
    </source>
</evidence>
<accession>A0A1I6R8N5</accession>
<dbReference type="Proteomes" id="UP000198785">
    <property type="component" value="Unassembled WGS sequence"/>
</dbReference>
<feature type="compositionally biased region" description="Basic and acidic residues" evidence="1">
    <location>
        <begin position="60"/>
        <end position="76"/>
    </location>
</feature>
<dbReference type="RefSeq" id="WP_093364365.1">
    <property type="nucleotide sequence ID" value="NZ_FOZZ01000003.1"/>
</dbReference>